<feature type="domain" description="Duffy-antigen binding" evidence="3">
    <location>
        <begin position="1"/>
        <end position="117"/>
    </location>
</feature>
<feature type="region of interest" description="Disordered" evidence="1">
    <location>
        <begin position="1750"/>
        <end position="1771"/>
    </location>
</feature>
<dbReference type="InterPro" id="IPR054595">
    <property type="entry name" value="DBL_C"/>
</dbReference>
<dbReference type="VEuPathDB" id="PlasmoDB:Pf7G8_120005400"/>
<dbReference type="Gene3D" id="1.20.58.830">
    <property type="match status" value="5"/>
</dbReference>
<dbReference type="SUPFAM" id="SSF140924">
    <property type="entry name" value="Duffy binding domain-like"/>
    <property type="match status" value="5"/>
</dbReference>
<feature type="domain" description="Duffy-antigen binding" evidence="3">
    <location>
        <begin position="1098"/>
        <end position="1294"/>
    </location>
</feature>
<dbReference type="VEuPathDB" id="PlasmoDB:PfGB4_040018600"/>
<dbReference type="VEuPathDB" id="PlasmoDB:PfGA01_120024100"/>
<evidence type="ECO:0000313" key="5">
    <source>
        <dbReference type="EMBL" id="ANJ21089.1"/>
    </source>
</evidence>
<feature type="domain" description="Duffy-binding-like" evidence="4">
    <location>
        <begin position="121"/>
        <end position="287"/>
    </location>
</feature>
<dbReference type="Pfam" id="PF05424">
    <property type="entry name" value="Duffy_binding"/>
    <property type="match status" value="4"/>
</dbReference>
<gene>
    <name evidence="5" type="primary">var</name>
</gene>
<name>A0A191VZE5_PLAFA</name>
<dbReference type="FunFam" id="1.20.58.830:FF:000021">
    <property type="entry name" value="Erythrocyte membrane protein 1, PfEMP1"/>
    <property type="match status" value="1"/>
</dbReference>
<dbReference type="InterPro" id="IPR042202">
    <property type="entry name" value="Duffy-ag-bd_sf"/>
</dbReference>
<feature type="compositionally biased region" description="Polar residues" evidence="1">
    <location>
        <begin position="1416"/>
        <end position="1432"/>
    </location>
</feature>
<feature type="non-terminal residue" evidence="5">
    <location>
        <position position="1"/>
    </location>
</feature>
<feature type="compositionally biased region" description="Low complexity" evidence="1">
    <location>
        <begin position="1514"/>
        <end position="1529"/>
    </location>
</feature>
<dbReference type="FunFam" id="1.20.1310.20:FF:000023">
    <property type="entry name" value="Erythrocyte membrane protein 1, PfEMP1"/>
    <property type="match status" value="1"/>
</dbReference>
<evidence type="ECO:0000259" key="2">
    <source>
        <dbReference type="Pfam" id="PF03011"/>
    </source>
</evidence>
<feature type="region of interest" description="Disordered" evidence="1">
    <location>
        <begin position="1670"/>
        <end position="1693"/>
    </location>
</feature>
<evidence type="ECO:0000259" key="3">
    <source>
        <dbReference type="Pfam" id="PF05424"/>
    </source>
</evidence>
<feature type="region of interest" description="Disordered" evidence="1">
    <location>
        <begin position="1501"/>
        <end position="1534"/>
    </location>
</feature>
<dbReference type="VEuPathDB" id="PlasmoDB:Pf7G8-2_000403400"/>
<dbReference type="FunFam" id="1.20.58.830:FF:000003">
    <property type="entry name" value="Erythrocyte membrane protein 1, PfEMP1"/>
    <property type="match status" value="1"/>
</dbReference>
<dbReference type="InterPro" id="IPR008602">
    <property type="entry name" value="Duffy-antigen-binding"/>
</dbReference>
<dbReference type="GO" id="GO:0016020">
    <property type="term" value="C:membrane"/>
    <property type="evidence" value="ECO:0007669"/>
    <property type="project" value="InterPro"/>
</dbReference>
<feature type="domain" description="Duffy-binding-like" evidence="2">
    <location>
        <begin position="408"/>
        <end position="552"/>
    </location>
</feature>
<evidence type="ECO:0000259" key="4">
    <source>
        <dbReference type="Pfam" id="PF22672"/>
    </source>
</evidence>
<feature type="domain" description="Duffy-antigen binding" evidence="3">
    <location>
        <begin position="1535"/>
        <end position="1723"/>
    </location>
</feature>
<reference evidence="5" key="1">
    <citation type="journal article" date="2016" name="EMBO Mol. Med.">
        <title>Plasmodium falciparum var genes expressed in children with severe malaria encode CIDRalpha1 domains.</title>
        <authorList>
            <person name="Jespersen J.S."/>
            <person name="Wang C.W."/>
            <person name="Mkumbaye S.I."/>
            <person name="Minja D.T."/>
            <person name="Petersen B."/>
            <person name="Turner L."/>
            <person name="Petersen J.E."/>
            <person name="Lusingu J.P."/>
            <person name="Theander T.G."/>
            <person name="Lavstsen T."/>
        </authorList>
    </citation>
    <scope>NUCLEOTIDE SEQUENCE</scope>
    <source>
        <strain evidence="5">1995-2</strain>
    </source>
</reference>
<accession>A0A191VZE5</accession>
<dbReference type="VEuPathDB" id="PlasmoDB:PfGN01_000023000"/>
<dbReference type="Gene3D" id="1.20.1310.20">
    <property type="entry name" value="Duffy-antigen binding domain"/>
    <property type="match status" value="4"/>
</dbReference>
<organism evidence="5">
    <name type="scientific">Plasmodium falciparum</name>
    <name type="common">malaria parasite P. falciparum</name>
    <dbReference type="NCBI Taxonomy" id="5833"/>
    <lineage>
        <taxon>Eukaryota</taxon>
        <taxon>Sar</taxon>
        <taxon>Alveolata</taxon>
        <taxon>Apicomplexa</taxon>
        <taxon>Aconoidasida</taxon>
        <taxon>Haemosporida</taxon>
        <taxon>Plasmodiidae</taxon>
        <taxon>Plasmodium</taxon>
        <taxon>Plasmodium (Laverania)</taxon>
    </lineage>
</organism>
<dbReference type="GO" id="GO:0046789">
    <property type="term" value="F:host cell surface receptor binding"/>
    <property type="evidence" value="ECO:0007669"/>
    <property type="project" value="InterPro"/>
</dbReference>
<sequence length="1869" mass="213426">DIVRGRDLFYGNPQEKRKKREKLDENLKTIFKKIHDKLDKKDRYEGDEDKNFLKLREDWWDANRHTVWEAITCKAEQNNKYFRDACSGGTSPIQGDCRCPKGDQVPTYFDYVPQYLRWFEEWAEDFCRLRKHRLKDAIKKCRGKYQSADRYCSGNGYDCEQTVRGDRVFVEGKDCIDCHHSCAPFVKWIDNQKLEFLKQRKKYKSEITGGASGRNRKKRDARSNNNYEEYEKKFYEKLKAGGYNGVNSFLDLLNKETTCKDPPQVGNETADHVDFTKGTHTTFSRSKYCEACPWCGVEPNGQNGKWKAKGEEKCGKEKVYDHKNITPIPVLTPEKLKKGILKKYKKFCANGENGAPGKNGEKGEKGDQIVTWQCYYDKDKPSGQNDNCVEGTWEKFTGKETVKSYNAFFWKWVHDMLHDSVEWRKELKKCIENPEKKCKNGCNRDCKCYESWVEQKEKEWKNIVQHFKKQEDIVKKGGLFLFTHDVVLEGVLKGGNLLQNIKDVHGDTEDIKYIEALLKETGVVVGGENKNTSIDKLIEQEEKEAEKCKENNLPEKCEDTPGVRSLDPDSDEDFSEDEEPPPEEVENPCANPSGSTYPVLANKVAHQMQQKAHDKMLANSVKNGEIGKGHGKGGGKNVMSFLIGNIKNATFRNGRNPSQLTEDVCDITNQYSNAIGASNNPCNGKGDGLQIGKTWEQKHSRDTTNGEFYLPPRRQHMCTSNLENLHVKSVTDSSNVNNKFLVQVLLSANKQVEWIKTKYKGQPHLKDNATICRAMKYSFADLGDIIKGTDLWDEDKGAQDMENNFKKIFEKIKEQLPPEIQEKYKDDDKKSPPYKQLREDWWEANRRNVWGAMTCENIGITCTGMPVEDYIPQRLRWMTEWAEWYCKVQKEAYEELVRDCGECKKNADSCTKGTPHCTSCDNQCKLYVTKIKKWEEQWNEIFYKYLMLYQETQIAAANGGTHTYSGAVGPKDKAVVEFFKELQKQNSGKTTYDTAAGYIHQEAHIGDCKEQNVFCDSGDKDKYTFKKPPAAYESACDCKSGSKPEKKTEIPKEEEDACTIVERILNGKSATSAIDGCNTKNYNDWNCKPGDVHPDHAGACMPPRRQKLCVHFLANDNEIKQLHSQVNLREAFIKSAAAETFLSWQYYKSKHSNGNILDKKLEQGEIPPEFFRSMFYTFGDYRDFLFGTDISKGHGKESALGKKINSLFPENSDDKSPDNLSREVWWNEYSPSIWKGMLCALEKFANNKKTLTGPDSKYQYKTVTFSGGTNPPTLEKFAQRPQFLRWMIEWSEHFCKKQSQEYNDLKEKCNKCCNNGNVTSNECKTKCVECQKKCEEYKGFITEWQENWNKQKNKYETLYTQVKSTSGSTISSSDPIERKLLEYFKKLKEPNGSNDTYSTAGKYVEKEGYIKDCHNSKQNNFDENSSGGNNDNYAFKHPPKGYEEACKCDQNTKSPEAPKKEEETTQVNVCETVKNALTGDNLTQACPTKYGKNAPSNWKCVTPSGKPGDTTGEKTATSSAKSVESAKASGTNQGGLCIPPRRRKLYLHKIEGVDTTESLRDWFIESSAVETFFLWHKYKKEWKARQPSGSLLGGMEGLQTIDGSSGGEQNPETLLQNGNIPPDFLRQMFYTLGDYRDICVGNTDIVVNASTEDQKTAMQKIKEKIQAHINSGSTPAPRGSPPSPSGTTPQTWWNDNAEHIWNAMVCALTYTEKSVSGGEKNTTITQDPNLKSALLDTDGKKPKNNYQYSSVTIGASGTKPTNQTTSPSGDTHLSKFVLRPPYFRYLEEWGETFCGTQKRLLKDVRDNCRNSEQEGKRHCSGDGHDCTENGKLNHNNMFADSYCPDCHIQCRKYRKWIDRKFQEFHEQKK</sequence>
<feature type="compositionally biased region" description="Acidic residues" evidence="1">
    <location>
        <begin position="568"/>
        <end position="586"/>
    </location>
</feature>
<feature type="region of interest" description="Disordered" evidence="1">
    <location>
        <begin position="1415"/>
        <end position="1436"/>
    </location>
</feature>
<dbReference type="Pfam" id="PF22672">
    <property type="entry name" value="DBL_C"/>
    <property type="match status" value="2"/>
</dbReference>
<feature type="domain" description="Duffy-antigen binding" evidence="3">
    <location>
        <begin position="708"/>
        <end position="876"/>
    </location>
</feature>
<dbReference type="VEuPathDB" id="PlasmoDB:PfML01_040019300"/>
<feature type="region of interest" description="Disordered" evidence="1">
    <location>
        <begin position="545"/>
        <end position="594"/>
    </location>
</feature>
<dbReference type="VEuPathDB" id="PlasmoDB:PfTG01_000030800"/>
<proteinExistence type="predicted"/>
<dbReference type="VEuPathDB" id="PlasmoDB:PfNF135_040018800"/>
<dbReference type="InterPro" id="IPR004258">
    <property type="entry name" value="DBL"/>
</dbReference>
<dbReference type="Pfam" id="PF03011">
    <property type="entry name" value="PFEMP"/>
    <property type="match status" value="1"/>
</dbReference>
<feature type="compositionally biased region" description="Basic and acidic residues" evidence="1">
    <location>
        <begin position="545"/>
        <end position="561"/>
    </location>
</feature>
<dbReference type="EMBL" id="KX154969">
    <property type="protein sequence ID" value="ANJ21089.1"/>
    <property type="molecule type" value="Genomic_DNA"/>
</dbReference>
<protein>
    <submittedName>
        <fullName evidence="5">Erythrocyte membrane protein 1</fullName>
    </submittedName>
</protein>
<evidence type="ECO:0000256" key="1">
    <source>
        <dbReference type="SAM" id="MobiDB-lite"/>
    </source>
</evidence>
<feature type="domain" description="Duffy-binding-like" evidence="4">
    <location>
        <begin position="1788"/>
        <end position="1869"/>
    </location>
</feature>
<feature type="non-terminal residue" evidence="5">
    <location>
        <position position="1869"/>
    </location>
</feature>